<dbReference type="PANTHER" id="PTHR36019:SF3">
    <property type="entry name" value="PLANT_PROTEIN"/>
    <property type="match status" value="1"/>
</dbReference>
<organism evidence="2 3">
    <name type="scientific">Nelumbo nucifera</name>
    <name type="common">Sacred lotus</name>
    <dbReference type="NCBI Taxonomy" id="4432"/>
    <lineage>
        <taxon>Eukaryota</taxon>
        <taxon>Viridiplantae</taxon>
        <taxon>Streptophyta</taxon>
        <taxon>Embryophyta</taxon>
        <taxon>Tracheophyta</taxon>
        <taxon>Spermatophyta</taxon>
        <taxon>Magnoliopsida</taxon>
        <taxon>Proteales</taxon>
        <taxon>Nelumbonaceae</taxon>
        <taxon>Nelumbo</taxon>
    </lineage>
</organism>
<evidence type="ECO:0000256" key="1">
    <source>
        <dbReference type="SAM" id="MobiDB-lite"/>
    </source>
</evidence>
<feature type="region of interest" description="Disordered" evidence="1">
    <location>
        <begin position="58"/>
        <end position="78"/>
    </location>
</feature>
<name>A0A822ZNB9_NELNU</name>
<accession>A0A822ZNB9</accession>
<dbReference type="PANTHER" id="PTHR36019">
    <property type="entry name" value="PLANT/PROTEIN"/>
    <property type="match status" value="1"/>
</dbReference>
<reference evidence="2 3" key="1">
    <citation type="journal article" date="2020" name="Mol. Biol. Evol.">
        <title>Distinct Expression and Methylation Patterns for Genes with Different Fates following a Single Whole-Genome Duplication in Flowering Plants.</title>
        <authorList>
            <person name="Shi T."/>
            <person name="Rahmani R.S."/>
            <person name="Gugger P.F."/>
            <person name="Wang M."/>
            <person name="Li H."/>
            <person name="Zhang Y."/>
            <person name="Li Z."/>
            <person name="Wang Q."/>
            <person name="Van de Peer Y."/>
            <person name="Marchal K."/>
            <person name="Chen J."/>
        </authorList>
    </citation>
    <scope>NUCLEOTIDE SEQUENCE [LARGE SCALE GENOMIC DNA]</scope>
    <source>
        <tissue evidence="2">Leaf</tissue>
    </source>
</reference>
<gene>
    <name evidence="2" type="ORF">HUJ06_017431</name>
</gene>
<dbReference type="AlphaFoldDB" id="A0A822ZNB9"/>
<keyword evidence="3" id="KW-1185">Reference proteome</keyword>
<proteinExistence type="predicted"/>
<protein>
    <submittedName>
        <fullName evidence="2">Uncharacterized protein</fullName>
    </submittedName>
</protein>
<evidence type="ECO:0000313" key="2">
    <source>
        <dbReference type="EMBL" id="DAD47494.1"/>
    </source>
</evidence>
<evidence type="ECO:0000313" key="3">
    <source>
        <dbReference type="Proteomes" id="UP000607653"/>
    </source>
</evidence>
<sequence>MSFCCLLSPRSKMRNLVLDADLEYEEVKPRTAATRCLGYERSWSENFIRSRYEKMRSNSGLSTEKKARKGHRRLNTTGAVAFEGMNSEPRLLRCGGMRRDWSFVDRSKTKEGSA</sequence>
<dbReference type="Proteomes" id="UP000607653">
    <property type="component" value="Unassembled WGS sequence"/>
</dbReference>
<dbReference type="EMBL" id="DUZY01000008">
    <property type="protein sequence ID" value="DAD47494.1"/>
    <property type="molecule type" value="Genomic_DNA"/>
</dbReference>
<comment type="caution">
    <text evidence="2">The sequence shown here is derived from an EMBL/GenBank/DDBJ whole genome shotgun (WGS) entry which is preliminary data.</text>
</comment>